<feature type="signal peptide" evidence="16">
    <location>
        <begin position="1"/>
        <end position="20"/>
    </location>
</feature>
<dbReference type="GO" id="GO:0015288">
    <property type="term" value="F:porin activity"/>
    <property type="evidence" value="ECO:0007669"/>
    <property type="project" value="UniProtKB-KW"/>
</dbReference>
<keyword evidence="5" id="KW-0762">Sugar transport</keyword>
<keyword evidence="14" id="KW-0449">Lipoprotein</keyword>
<keyword evidence="15" id="KW-1133">Transmembrane helix</keyword>
<evidence type="ECO:0000313" key="20">
    <source>
        <dbReference type="Proteomes" id="UP000535020"/>
    </source>
</evidence>
<comment type="similarity">
    <text evidence="2">Belongs to the BexD/CtrA/VexA family.</text>
</comment>
<evidence type="ECO:0000256" key="9">
    <source>
        <dbReference type="ARBA" id="ARBA00023065"/>
    </source>
</evidence>
<dbReference type="PANTHER" id="PTHR33619">
    <property type="entry name" value="POLYSACCHARIDE EXPORT PROTEIN GFCE-RELATED"/>
    <property type="match status" value="1"/>
</dbReference>
<proteinExistence type="inferred from homology"/>
<dbReference type="EMBL" id="JACBJI010000003">
    <property type="protein sequence ID" value="NYA70908.1"/>
    <property type="molecule type" value="Genomic_DNA"/>
</dbReference>
<dbReference type="PANTHER" id="PTHR33619:SF3">
    <property type="entry name" value="POLYSACCHARIDE EXPORT PROTEIN GFCE-RELATED"/>
    <property type="match status" value="1"/>
</dbReference>
<evidence type="ECO:0000256" key="5">
    <source>
        <dbReference type="ARBA" id="ARBA00022597"/>
    </source>
</evidence>
<keyword evidence="13" id="KW-0998">Cell outer membrane</keyword>
<keyword evidence="4" id="KW-1134">Transmembrane beta strand</keyword>
<dbReference type="InterPro" id="IPR049712">
    <property type="entry name" value="Poly_export"/>
</dbReference>
<comment type="caution">
    <text evidence="19">The sequence shown here is derived from an EMBL/GenBank/DDBJ whole genome shotgun (WGS) entry which is preliminary data.</text>
</comment>
<evidence type="ECO:0000259" key="17">
    <source>
        <dbReference type="Pfam" id="PF02563"/>
    </source>
</evidence>
<feature type="transmembrane region" description="Helical" evidence="15">
    <location>
        <begin position="234"/>
        <end position="253"/>
    </location>
</feature>
<dbReference type="PROSITE" id="PS51257">
    <property type="entry name" value="PROKAR_LIPOPROTEIN"/>
    <property type="match status" value="1"/>
</dbReference>
<comment type="subcellular location">
    <subcellularLocation>
        <location evidence="1">Cell outer membrane</location>
        <topology evidence="1">Multi-pass membrane protein</topology>
    </subcellularLocation>
</comment>
<feature type="chain" id="PRO_5030829555" evidence="16">
    <location>
        <begin position="21"/>
        <end position="254"/>
    </location>
</feature>
<keyword evidence="9" id="KW-0406">Ion transport</keyword>
<dbReference type="GO" id="GO:0009279">
    <property type="term" value="C:cell outer membrane"/>
    <property type="evidence" value="ECO:0007669"/>
    <property type="project" value="UniProtKB-SubCell"/>
</dbReference>
<evidence type="ECO:0000256" key="3">
    <source>
        <dbReference type="ARBA" id="ARBA00022448"/>
    </source>
</evidence>
<gene>
    <name evidence="19" type="ORF">HZF10_08260</name>
</gene>
<organism evidence="19 20">
    <name type="scientific">Flavobacterium agri</name>
    <dbReference type="NCBI Taxonomy" id="2743471"/>
    <lineage>
        <taxon>Bacteria</taxon>
        <taxon>Pseudomonadati</taxon>
        <taxon>Bacteroidota</taxon>
        <taxon>Flavobacteriia</taxon>
        <taxon>Flavobacteriales</taxon>
        <taxon>Flavobacteriaceae</taxon>
        <taxon>Flavobacterium</taxon>
    </lineage>
</organism>
<protein>
    <submittedName>
        <fullName evidence="19">Polysaccharide biosynthesis/export family protein</fullName>
    </submittedName>
</protein>
<dbReference type="InterPro" id="IPR003715">
    <property type="entry name" value="Poly_export_N"/>
</dbReference>
<keyword evidence="10" id="KW-0626">Porin</keyword>
<dbReference type="AlphaFoldDB" id="A0A7Y9C6Z6"/>
<evidence type="ECO:0000256" key="11">
    <source>
        <dbReference type="ARBA" id="ARBA00023136"/>
    </source>
</evidence>
<dbReference type="Gene3D" id="3.10.560.10">
    <property type="entry name" value="Outer membrane lipoprotein wza domain like"/>
    <property type="match status" value="1"/>
</dbReference>
<dbReference type="Pfam" id="PF02563">
    <property type="entry name" value="Poly_export"/>
    <property type="match status" value="1"/>
</dbReference>
<keyword evidence="20" id="KW-1185">Reference proteome</keyword>
<feature type="domain" description="SLBB" evidence="18">
    <location>
        <begin position="139"/>
        <end position="218"/>
    </location>
</feature>
<keyword evidence="6 15" id="KW-0812">Transmembrane</keyword>
<sequence>MLRFKGVFVLLFLVIATSCATRKDIAYMQDADNAKQSQLQNYEPTLKPDDLLSIIVSAETPEVTVPFNLPAIQGNYQVDNNQNGIKTYLIDNFGNIDFPVIGKVQLGGLTRTEAVNKLTRSVSEYITNPSINLRILNYKVSVLGEVSKPGSFTVPSERITLLEALSNAGDLTIYGKRNNILVIREAEGKKSFTRVDITNTDFVNSPYYYLSQNDVIVVEPNNTRVKSSSVGPNTTLYISVASILVTIATIVILR</sequence>
<evidence type="ECO:0000256" key="14">
    <source>
        <dbReference type="ARBA" id="ARBA00023288"/>
    </source>
</evidence>
<dbReference type="InterPro" id="IPR054765">
    <property type="entry name" value="SLBB_dom"/>
</dbReference>
<evidence type="ECO:0000256" key="15">
    <source>
        <dbReference type="SAM" id="Phobius"/>
    </source>
</evidence>
<evidence type="ECO:0000256" key="2">
    <source>
        <dbReference type="ARBA" id="ARBA00009450"/>
    </source>
</evidence>
<evidence type="ECO:0000256" key="6">
    <source>
        <dbReference type="ARBA" id="ARBA00022692"/>
    </source>
</evidence>
<evidence type="ECO:0000256" key="8">
    <source>
        <dbReference type="ARBA" id="ARBA00023047"/>
    </source>
</evidence>
<keyword evidence="8" id="KW-0625">Polysaccharide transport</keyword>
<evidence type="ECO:0000256" key="13">
    <source>
        <dbReference type="ARBA" id="ARBA00023237"/>
    </source>
</evidence>
<keyword evidence="11 15" id="KW-0472">Membrane</keyword>
<name>A0A7Y9C6Z6_9FLAO</name>
<keyword evidence="7 16" id="KW-0732">Signal</keyword>
<evidence type="ECO:0000313" key="19">
    <source>
        <dbReference type="EMBL" id="NYA70908.1"/>
    </source>
</evidence>
<evidence type="ECO:0000256" key="4">
    <source>
        <dbReference type="ARBA" id="ARBA00022452"/>
    </source>
</evidence>
<keyword evidence="12" id="KW-0564">Palmitate</keyword>
<dbReference type="GO" id="GO:0015159">
    <property type="term" value="F:polysaccharide transmembrane transporter activity"/>
    <property type="evidence" value="ECO:0007669"/>
    <property type="project" value="InterPro"/>
</dbReference>
<keyword evidence="3" id="KW-0813">Transport</keyword>
<evidence type="ECO:0000259" key="18">
    <source>
        <dbReference type="Pfam" id="PF22461"/>
    </source>
</evidence>
<evidence type="ECO:0000256" key="1">
    <source>
        <dbReference type="ARBA" id="ARBA00004571"/>
    </source>
</evidence>
<evidence type="ECO:0000256" key="10">
    <source>
        <dbReference type="ARBA" id="ARBA00023114"/>
    </source>
</evidence>
<evidence type="ECO:0000256" key="7">
    <source>
        <dbReference type="ARBA" id="ARBA00022729"/>
    </source>
</evidence>
<reference evidence="19 20" key="1">
    <citation type="submission" date="2020-07" db="EMBL/GenBank/DDBJ databases">
        <authorList>
            <person name="Sun Q."/>
        </authorList>
    </citation>
    <scope>NUCLEOTIDE SEQUENCE [LARGE SCALE GENOMIC DNA]</scope>
    <source>
        <strain evidence="19 20">MAH-1</strain>
    </source>
</reference>
<dbReference type="Proteomes" id="UP000535020">
    <property type="component" value="Unassembled WGS sequence"/>
</dbReference>
<dbReference type="GO" id="GO:0046930">
    <property type="term" value="C:pore complex"/>
    <property type="evidence" value="ECO:0007669"/>
    <property type="project" value="UniProtKB-KW"/>
</dbReference>
<feature type="domain" description="Polysaccharide export protein N-terminal" evidence="17">
    <location>
        <begin position="40"/>
        <end position="135"/>
    </location>
</feature>
<evidence type="ECO:0000256" key="16">
    <source>
        <dbReference type="SAM" id="SignalP"/>
    </source>
</evidence>
<accession>A0A7Y9C6Z6</accession>
<dbReference type="RefSeq" id="WP_176005722.1">
    <property type="nucleotide sequence ID" value="NZ_JABWMI010000010.1"/>
</dbReference>
<dbReference type="GO" id="GO:0006811">
    <property type="term" value="P:monoatomic ion transport"/>
    <property type="evidence" value="ECO:0007669"/>
    <property type="project" value="UniProtKB-KW"/>
</dbReference>
<dbReference type="Pfam" id="PF22461">
    <property type="entry name" value="SLBB_2"/>
    <property type="match status" value="1"/>
</dbReference>
<evidence type="ECO:0000256" key="12">
    <source>
        <dbReference type="ARBA" id="ARBA00023139"/>
    </source>
</evidence>